<accession>A0A834ATT7</accession>
<dbReference type="InterPro" id="IPR007110">
    <property type="entry name" value="Ig-like_dom"/>
</dbReference>
<dbReference type="Proteomes" id="UP000664940">
    <property type="component" value="Unassembled WGS sequence"/>
</dbReference>
<dbReference type="InterPro" id="IPR013098">
    <property type="entry name" value="Ig_I-set"/>
</dbReference>
<dbReference type="Gene3D" id="2.60.40.10">
    <property type="entry name" value="Immunoglobulins"/>
    <property type="match status" value="1"/>
</dbReference>
<dbReference type="InterPro" id="IPR003599">
    <property type="entry name" value="Ig_sub"/>
</dbReference>
<dbReference type="InterPro" id="IPR036179">
    <property type="entry name" value="Ig-like_dom_sf"/>
</dbReference>
<keyword evidence="1" id="KW-0732">Signal</keyword>
<dbReference type="EMBL" id="JABVXQ010000003">
    <property type="protein sequence ID" value="KAF6117632.1"/>
    <property type="molecule type" value="Genomic_DNA"/>
</dbReference>
<dbReference type="PANTHER" id="PTHR37996:SF1">
    <property type="entry name" value="B- AND T-LYMPHOCYTE ATTENUATOR"/>
    <property type="match status" value="1"/>
</dbReference>
<proteinExistence type="predicted"/>
<evidence type="ECO:0000259" key="2">
    <source>
        <dbReference type="PROSITE" id="PS50835"/>
    </source>
</evidence>
<comment type="caution">
    <text evidence="3">The sequence shown here is derived from an EMBL/GenBank/DDBJ whole genome shotgun (WGS) entry which is preliminary data.</text>
</comment>
<dbReference type="PROSITE" id="PS50835">
    <property type="entry name" value="IG_LIKE"/>
    <property type="match status" value="1"/>
</dbReference>
<protein>
    <submittedName>
        <fullName evidence="3">B and T lymphocyte associated</fullName>
    </submittedName>
</protein>
<dbReference type="InterPro" id="IPR013783">
    <property type="entry name" value="Ig-like_fold"/>
</dbReference>
<dbReference type="PANTHER" id="PTHR37996">
    <property type="entry name" value="B- AND T-LYMPHOCYTE ATTENUATOR"/>
    <property type="match status" value="1"/>
</dbReference>
<dbReference type="Pfam" id="PF07679">
    <property type="entry name" value="I-set"/>
    <property type="match status" value="1"/>
</dbReference>
<dbReference type="InterPro" id="IPR039257">
    <property type="entry name" value="BTLA"/>
</dbReference>
<dbReference type="GO" id="GO:0002768">
    <property type="term" value="P:immune response-regulating cell surface receptor signaling pathway"/>
    <property type="evidence" value="ECO:0007669"/>
    <property type="project" value="InterPro"/>
</dbReference>
<organism evidence="3 4">
    <name type="scientific">Phyllostomus discolor</name>
    <name type="common">pale spear-nosed bat</name>
    <dbReference type="NCBI Taxonomy" id="89673"/>
    <lineage>
        <taxon>Eukaryota</taxon>
        <taxon>Metazoa</taxon>
        <taxon>Chordata</taxon>
        <taxon>Craniata</taxon>
        <taxon>Vertebrata</taxon>
        <taxon>Euteleostomi</taxon>
        <taxon>Mammalia</taxon>
        <taxon>Eutheria</taxon>
        <taxon>Laurasiatheria</taxon>
        <taxon>Chiroptera</taxon>
        <taxon>Yangochiroptera</taxon>
        <taxon>Phyllostomidae</taxon>
        <taxon>Phyllostominae</taxon>
        <taxon>Phyllostomus</taxon>
    </lineage>
</organism>
<dbReference type="GO" id="GO:0038023">
    <property type="term" value="F:signaling receptor activity"/>
    <property type="evidence" value="ECO:0007669"/>
    <property type="project" value="InterPro"/>
</dbReference>
<dbReference type="SMART" id="SM00409">
    <property type="entry name" value="IG"/>
    <property type="match status" value="1"/>
</dbReference>
<feature type="signal peptide" evidence="1">
    <location>
        <begin position="1"/>
        <end position="30"/>
    </location>
</feature>
<evidence type="ECO:0000313" key="4">
    <source>
        <dbReference type="Proteomes" id="UP000664940"/>
    </source>
</evidence>
<feature type="domain" description="Ig-like" evidence="2">
    <location>
        <begin position="36"/>
        <end position="133"/>
    </location>
</feature>
<dbReference type="AlphaFoldDB" id="A0A834ATT7"/>
<feature type="chain" id="PRO_5032919931" evidence="1">
    <location>
        <begin position="31"/>
        <end position="244"/>
    </location>
</feature>
<evidence type="ECO:0000256" key="1">
    <source>
        <dbReference type="SAM" id="SignalP"/>
    </source>
</evidence>
<sequence>MKTSPAMLGIGKSFWVLFLIPHLGIWSIDGEKSCDPQIYIQRDSVHTALTGKSFHLECPVDICANIQNATWCKIEGENCPPLGQTSHIKMKWDERENTRVYLLYFDQAQASDNGSYRCSANVSSGLLESYSITLYVTGEQKKASETAERGINVADVPQPSRSEQTEVCTRQNSQNLTLETEVYDNDPWFGVQEEPKVYSNLCLEENKQSIVYASLNHSIIKMNPRQAKNMEEAPTEYAAICVRS</sequence>
<evidence type="ECO:0000313" key="3">
    <source>
        <dbReference type="EMBL" id="KAF6117632.1"/>
    </source>
</evidence>
<gene>
    <name evidence="3" type="ORF">HJG60_001601</name>
</gene>
<reference evidence="3 4" key="1">
    <citation type="journal article" date="2020" name="Nature">
        <title>Six reference-quality genomes reveal evolution of bat adaptations.</title>
        <authorList>
            <person name="Jebb D."/>
            <person name="Huang Z."/>
            <person name="Pippel M."/>
            <person name="Hughes G.M."/>
            <person name="Lavrichenko K."/>
            <person name="Devanna P."/>
            <person name="Winkler S."/>
            <person name="Jermiin L.S."/>
            <person name="Skirmuntt E.C."/>
            <person name="Katzourakis A."/>
            <person name="Burkitt-Gray L."/>
            <person name="Ray D.A."/>
            <person name="Sullivan K.A.M."/>
            <person name="Roscito J.G."/>
            <person name="Kirilenko B.M."/>
            <person name="Davalos L.M."/>
            <person name="Corthals A.P."/>
            <person name="Power M.L."/>
            <person name="Jones G."/>
            <person name="Ransome R.D."/>
            <person name="Dechmann D.K.N."/>
            <person name="Locatelli A.G."/>
            <person name="Puechmaille S.J."/>
            <person name="Fedrigo O."/>
            <person name="Jarvis E.D."/>
            <person name="Hiller M."/>
            <person name="Vernes S.C."/>
            <person name="Myers E.W."/>
            <person name="Teeling E.C."/>
        </authorList>
    </citation>
    <scope>NUCLEOTIDE SEQUENCE [LARGE SCALE GENOMIC DNA]</scope>
    <source>
        <strain evidence="3">Bat1K_MPI-CBG_1</strain>
    </source>
</reference>
<dbReference type="GO" id="GO:0005886">
    <property type="term" value="C:plasma membrane"/>
    <property type="evidence" value="ECO:0007669"/>
    <property type="project" value="InterPro"/>
</dbReference>
<dbReference type="SUPFAM" id="SSF48726">
    <property type="entry name" value="Immunoglobulin"/>
    <property type="match status" value="1"/>
</dbReference>
<name>A0A834ATT7_9CHIR</name>